<sequence length="189" mass="19757">MKKKLATALAGGAALMLALSGCGDDNSEELNAWAKKVCDGVQPQAKKIQAANASIQEDSSDKAPPKDVKETDSKAFQDISDAYRKIGSVIDRAGPPAVENGEKKQKDAVKELNSIADSYADLKKQVDELKTDDQAEFADGLKEVGAELQKLSGSGSDALKRLEEGEVGKAMRAQPSCEAGGGTGSKSDA</sequence>
<keyword evidence="4" id="KW-1185">Reference proteome</keyword>
<organism evidence="3 4">
    <name type="scientific">Streptomyces fragilis</name>
    <dbReference type="NCBI Taxonomy" id="67301"/>
    <lineage>
        <taxon>Bacteria</taxon>
        <taxon>Bacillati</taxon>
        <taxon>Actinomycetota</taxon>
        <taxon>Actinomycetes</taxon>
        <taxon>Kitasatosporales</taxon>
        <taxon>Streptomycetaceae</taxon>
        <taxon>Streptomyces</taxon>
    </lineage>
</organism>
<evidence type="ECO:0000313" key="3">
    <source>
        <dbReference type="EMBL" id="MEU3555265.1"/>
    </source>
</evidence>
<proteinExistence type="predicted"/>
<evidence type="ECO:0000256" key="1">
    <source>
        <dbReference type="SAM" id="MobiDB-lite"/>
    </source>
</evidence>
<feature type="compositionally biased region" description="Gly residues" evidence="1">
    <location>
        <begin position="179"/>
        <end position="189"/>
    </location>
</feature>
<feature type="region of interest" description="Disordered" evidence="1">
    <location>
        <begin position="49"/>
        <end position="73"/>
    </location>
</feature>
<evidence type="ECO:0000256" key="2">
    <source>
        <dbReference type="SAM" id="SignalP"/>
    </source>
</evidence>
<feature type="compositionally biased region" description="Basic and acidic residues" evidence="1">
    <location>
        <begin position="59"/>
        <end position="73"/>
    </location>
</feature>
<feature type="region of interest" description="Disordered" evidence="1">
    <location>
        <begin position="164"/>
        <end position="189"/>
    </location>
</feature>
<protein>
    <submittedName>
        <fullName evidence="3">Small secreted protein</fullName>
    </submittedName>
</protein>
<evidence type="ECO:0000313" key="4">
    <source>
        <dbReference type="Proteomes" id="UP001550850"/>
    </source>
</evidence>
<dbReference type="RefSeq" id="WP_174721667.1">
    <property type="nucleotide sequence ID" value="NZ_BEVZ01000010.1"/>
</dbReference>
<feature type="signal peptide" evidence="2">
    <location>
        <begin position="1"/>
        <end position="23"/>
    </location>
</feature>
<reference evidence="3 4" key="1">
    <citation type="submission" date="2024-06" db="EMBL/GenBank/DDBJ databases">
        <title>The Natural Products Discovery Center: Release of the First 8490 Sequenced Strains for Exploring Actinobacteria Biosynthetic Diversity.</title>
        <authorList>
            <person name="Kalkreuter E."/>
            <person name="Kautsar S.A."/>
            <person name="Yang D."/>
            <person name="Bader C.D."/>
            <person name="Teijaro C.N."/>
            <person name="Fluegel L."/>
            <person name="Davis C.M."/>
            <person name="Simpson J.R."/>
            <person name="Lauterbach L."/>
            <person name="Steele A.D."/>
            <person name="Gui C."/>
            <person name="Meng S."/>
            <person name="Li G."/>
            <person name="Viehrig K."/>
            <person name="Ye F."/>
            <person name="Su P."/>
            <person name="Kiefer A.F."/>
            <person name="Nichols A."/>
            <person name="Cepeda A.J."/>
            <person name="Yan W."/>
            <person name="Fan B."/>
            <person name="Jiang Y."/>
            <person name="Adhikari A."/>
            <person name="Zheng C.-J."/>
            <person name="Schuster L."/>
            <person name="Cowan T.M."/>
            <person name="Smanski M.J."/>
            <person name="Chevrette M.G."/>
            <person name="De Carvalho L.P.S."/>
            <person name="Shen B."/>
        </authorList>
    </citation>
    <scope>NUCLEOTIDE SEQUENCE [LARGE SCALE GENOMIC DNA]</scope>
    <source>
        <strain evidence="3 4">NPDC038104</strain>
    </source>
</reference>
<comment type="caution">
    <text evidence="3">The sequence shown here is derived from an EMBL/GenBank/DDBJ whole genome shotgun (WGS) entry which is preliminary data.</text>
</comment>
<gene>
    <name evidence="3" type="ORF">AB0E65_13765</name>
</gene>
<keyword evidence="2" id="KW-0732">Signal</keyword>
<accession>A0ABV2YHQ7</accession>
<dbReference type="EMBL" id="JBEZUR010000017">
    <property type="protein sequence ID" value="MEU3555265.1"/>
    <property type="molecule type" value="Genomic_DNA"/>
</dbReference>
<feature type="chain" id="PRO_5045886324" evidence="2">
    <location>
        <begin position="24"/>
        <end position="189"/>
    </location>
</feature>
<dbReference type="PROSITE" id="PS51257">
    <property type="entry name" value="PROKAR_LIPOPROTEIN"/>
    <property type="match status" value="1"/>
</dbReference>
<name>A0ABV2YHQ7_9ACTN</name>
<dbReference type="Proteomes" id="UP001550850">
    <property type="component" value="Unassembled WGS sequence"/>
</dbReference>